<accession>A0A511VEL6</accession>
<dbReference type="PANTHER" id="PTHR33393:SF13">
    <property type="entry name" value="PGA BIOSYNTHESIS PROTEIN CAPA"/>
    <property type="match status" value="1"/>
</dbReference>
<dbReference type="InterPro" id="IPR029052">
    <property type="entry name" value="Metallo-depent_PP-like"/>
</dbReference>
<dbReference type="InterPro" id="IPR019079">
    <property type="entry name" value="Capsule_synth_CapA"/>
</dbReference>
<dbReference type="PANTHER" id="PTHR33393">
    <property type="entry name" value="POLYGLUTAMINE SYNTHESIS ACCESSORY PROTEIN RV0574C-RELATED"/>
    <property type="match status" value="1"/>
</dbReference>
<reference evidence="5 6" key="1">
    <citation type="submission" date="2019-07" db="EMBL/GenBank/DDBJ databases">
        <title>Whole genome shotgun sequence of Aneurinibacillus danicus NBRC 102444.</title>
        <authorList>
            <person name="Hosoyama A."/>
            <person name="Uohara A."/>
            <person name="Ohji S."/>
            <person name="Ichikawa N."/>
        </authorList>
    </citation>
    <scope>NUCLEOTIDE SEQUENCE [LARGE SCALE GENOMIC DNA]</scope>
    <source>
        <strain evidence="5 6">NBRC 102444</strain>
    </source>
</reference>
<evidence type="ECO:0000259" key="4">
    <source>
        <dbReference type="SMART" id="SM00854"/>
    </source>
</evidence>
<feature type="signal peptide" evidence="3">
    <location>
        <begin position="1"/>
        <end position="19"/>
    </location>
</feature>
<sequence length="375" mass="42263">MKKLQRTSLLIMLSITVCATVLYAVSAAVTGTFQPAAVGKIETAGPKKPPKPPDVAEEKQVKKKTIHSVTISAAGDVTIGTDENFPYMFSFPYEVKKNGYAHFGKHIRGIFDKDDLTIVNLETTLTTAKVKAVKKFRFKGAPDYAQILTLSGMDAVNLANNHTRDYLRQGYEDTIKTLKKYRIAYFGYDNKYIAGINSIPVGLLGYEGWENTQKLRRTIMADIAELRRRGTQVIIVSFHWGVERSHYPNAVQKALGRHAINQGADLVLGHHPHVMQGIEQYRGKYIVYSLGNFMFGGNRNPSDKDTFIFQQTFYVQNGKLSDKKEIRLIPALISSVKERNNYQPLPLEGAEAKRVLSRLKKYTNHLGKFDWSVLK</sequence>
<comment type="caution">
    <text evidence="5">The sequence shown here is derived from an EMBL/GenBank/DDBJ whole genome shotgun (WGS) entry which is preliminary data.</text>
</comment>
<evidence type="ECO:0000256" key="3">
    <source>
        <dbReference type="SAM" id="SignalP"/>
    </source>
</evidence>
<dbReference type="Gene3D" id="3.60.21.10">
    <property type="match status" value="1"/>
</dbReference>
<dbReference type="EMBL" id="BJXX01000148">
    <property type="protein sequence ID" value="GEN35722.1"/>
    <property type="molecule type" value="Genomic_DNA"/>
</dbReference>
<evidence type="ECO:0000313" key="6">
    <source>
        <dbReference type="Proteomes" id="UP000321157"/>
    </source>
</evidence>
<feature type="chain" id="PRO_5038699127" evidence="3">
    <location>
        <begin position="20"/>
        <end position="375"/>
    </location>
</feature>
<comment type="similarity">
    <text evidence="1">Belongs to the CapA family.</text>
</comment>
<keyword evidence="3" id="KW-0732">Signal</keyword>
<evidence type="ECO:0000256" key="1">
    <source>
        <dbReference type="ARBA" id="ARBA00005662"/>
    </source>
</evidence>
<name>A0A511VEL6_9BACL</name>
<keyword evidence="5" id="KW-0449">Lipoprotein</keyword>
<evidence type="ECO:0000256" key="2">
    <source>
        <dbReference type="SAM" id="MobiDB-lite"/>
    </source>
</evidence>
<organism evidence="5 6">
    <name type="scientific">Aneurinibacillus danicus</name>
    <dbReference type="NCBI Taxonomy" id="267746"/>
    <lineage>
        <taxon>Bacteria</taxon>
        <taxon>Bacillati</taxon>
        <taxon>Bacillota</taxon>
        <taxon>Bacilli</taxon>
        <taxon>Bacillales</taxon>
        <taxon>Paenibacillaceae</taxon>
        <taxon>Aneurinibacillus group</taxon>
        <taxon>Aneurinibacillus</taxon>
    </lineage>
</organism>
<dbReference type="SUPFAM" id="SSF56300">
    <property type="entry name" value="Metallo-dependent phosphatases"/>
    <property type="match status" value="1"/>
</dbReference>
<protein>
    <submittedName>
        <fullName evidence="5">Lipoprotein</fullName>
    </submittedName>
</protein>
<proteinExistence type="inferred from homology"/>
<gene>
    <name evidence="5" type="ORF">ADA01nite_31820</name>
</gene>
<dbReference type="Pfam" id="PF09587">
    <property type="entry name" value="PGA_cap"/>
    <property type="match status" value="1"/>
</dbReference>
<feature type="domain" description="Capsule synthesis protein CapA" evidence="4">
    <location>
        <begin position="70"/>
        <end position="297"/>
    </location>
</feature>
<dbReference type="InterPro" id="IPR052169">
    <property type="entry name" value="CW_Biosynth-Accessory"/>
</dbReference>
<dbReference type="AlphaFoldDB" id="A0A511VEL6"/>
<evidence type="ECO:0000313" key="5">
    <source>
        <dbReference type="EMBL" id="GEN35722.1"/>
    </source>
</evidence>
<dbReference type="CDD" id="cd07381">
    <property type="entry name" value="MPP_CapA"/>
    <property type="match status" value="1"/>
</dbReference>
<keyword evidence="6" id="KW-1185">Reference proteome</keyword>
<feature type="region of interest" description="Disordered" evidence="2">
    <location>
        <begin position="41"/>
        <end position="60"/>
    </location>
</feature>
<dbReference type="SMART" id="SM00854">
    <property type="entry name" value="PGA_cap"/>
    <property type="match status" value="1"/>
</dbReference>
<dbReference type="Proteomes" id="UP000321157">
    <property type="component" value="Unassembled WGS sequence"/>
</dbReference>